<dbReference type="EMBL" id="JACSPQ010000014">
    <property type="protein sequence ID" value="MBD8002760.1"/>
    <property type="molecule type" value="Genomic_DNA"/>
</dbReference>
<dbReference type="PANTHER" id="PTHR46211">
    <property type="entry name" value="GLYCEROPHOSPHORYL DIESTER PHOSPHODIESTERASE"/>
    <property type="match status" value="1"/>
</dbReference>
<dbReference type="PANTHER" id="PTHR46211:SF1">
    <property type="entry name" value="GLYCEROPHOSPHODIESTER PHOSPHODIESTERASE, CYTOPLASMIC"/>
    <property type="match status" value="1"/>
</dbReference>
<evidence type="ECO:0000313" key="3">
    <source>
        <dbReference type="EMBL" id="MBD8002760.1"/>
    </source>
</evidence>
<comment type="caution">
    <text evidence="3">The sequence shown here is derived from an EMBL/GenBank/DDBJ whole genome shotgun (WGS) entry which is preliminary data.</text>
</comment>
<organism evidence="3 4">
    <name type="scientific">Phocaeicola faecium</name>
    <dbReference type="NCBI Taxonomy" id="2762213"/>
    <lineage>
        <taxon>Bacteria</taxon>
        <taxon>Pseudomonadati</taxon>
        <taxon>Bacteroidota</taxon>
        <taxon>Bacteroidia</taxon>
        <taxon>Bacteroidales</taxon>
        <taxon>Bacteroidaceae</taxon>
        <taxon>Phocaeicola</taxon>
    </lineage>
</organism>
<gene>
    <name evidence="3" type="ORF">H9626_11140</name>
</gene>
<dbReference type="SUPFAM" id="SSF51695">
    <property type="entry name" value="PLC-like phosphodiesterases"/>
    <property type="match status" value="1"/>
</dbReference>
<evidence type="ECO:0000256" key="1">
    <source>
        <dbReference type="SAM" id="SignalP"/>
    </source>
</evidence>
<dbReference type="Pfam" id="PF03009">
    <property type="entry name" value="GDPD"/>
    <property type="match status" value="1"/>
</dbReference>
<keyword evidence="1" id="KW-0732">Signal</keyword>
<feature type="domain" description="GP-PDE" evidence="2">
    <location>
        <begin position="23"/>
        <end position="251"/>
    </location>
</feature>
<evidence type="ECO:0000259" key="2">
    <source>
        <dbReference type="PROSITE" id="PS51704"/>
    </source>
</evidence>
<accession>A0ABR8VDF6</accession>
<keyword evidence="4" id="KW-1185">Reference proteome</keyword>
<evidence type="ECO:0000313" key="4">
    <source>
        <dbReference type="Proteomes" id="UP000616346"/>
    </source>
</evidence>
<protein>
    <submittedName>
        <fullName evidence="3">Glycerophosphodiester phosphodiesterase</fullName>
    </submittedName>
</protein>
<dbReference type="Gene3D" id="3.20.20.190">
    <property type="entry name" value="Phosphatidylinositol (PI) phosphodiesterase"/>
    <property type="match status" value="1"/>
</dbReference>
<sequence length="261" mass="29036">MNTKKLFITCVCSLFMLATHAQTQVIAHRGFWKAEGSAQNSITALKKADEAGVYGSEFDVQLTADGVIVVNHDETIAGLTIGKTPYNKLKDLKLKNGETLPTLADYLKAGKQLPDIRLILEIKPHPTQAQEDEIAASAVKMVKEYGMEKQVEYISFSMNICEQIARLAPDAEIAYLEGDVTPQEIKAKGLTGIDYPYDAFNKHPEWVKEAHELGLKVNAWTVNKESDMQKLIDLKVDYLTTDHPLKAKALTETQEASNRTK</sequence>
<proteinExistence type="predicted"/>
<dbReference type="PROSITE" id="PS51704">
    <property type="entry name" value="GP_PDE"/>
    <property type="match status" value="1"/>
</dbReference>
<dbReference type="Proteomes" id="UP000616346">
    <property type="component" value="Unassembled WGS sequence"/>
</dbReference>
<feature type="chain" id="PRO_5047327648" evidence="1">
    <location>
        <begin position="22"/>
        <end position="261"/>
    </location>
</feature>
<dbReference type="InterPro" id="IPR030395">
    <property type="entry name" value="GP_PDE_dom"/>
</dbReference>
<dbReference type="InterPro" id="IPR017946">
    <property type="entry name" value="PLC-like_Pdiesterase_TIM-brl"/>
</dbReference>
<reference evidence="3 4" key="1">
    <citation type="submission" date="2020-08" db="EMBL/GenBank/DDBJ databases">
        <title>A Genomic Blueprint of the Chicken Gut Microbiome.</title>
        <authorList>
            <person name="Gilroy R."/>
            <person name="Ravi A."/>
            <person name="Getino M."/>
            <person name="Pursley I."/>
            <person name="Horton D.L."/>
            <person name="Alikhan N.-F."/>
            <person name="Baker D."/>
            <person name="Gharbi K."/>
            <person name="Hall N."/>
            <person name="Watson M."/>
            <person name="Adriaenssens E.M."/>
            <person name="Foster-Nyarko E."/>
            <person name="Jarju S."/>
            <person name="Secka A."/>
            <person name="Antonio M."/>
            <person name="Oren A."/>
            <person name="Chaudhuri R."/>
            <person name="La Ragione R.M."/>
            <person name="Hildebrand F."/>
            <person name="Pallen M.J."/>
        </authorList>
    </citation>
    <scope>NUCLEOTIDE SEQUENCE [LARGE SCALE GENOMIC DNA]</scope>
    <source>
        <strain evidence="3 4">Sa1YUN3</strain>
    </source>
</reference>
<dbReference type="RefSeq" id="WP_191710507.1">
    <property type="nucleotide sequence ID" value="NZ_JACSPQ010000014.1"/>
</dbReference>
<feature type="signal peptide" evidence="1">
    <location>
        <begin position="1"/>
        <end position="21"/>
    </location>
</feature>
<name>A0ABR8VDF6_9BACT</name>